<evidence type="ECO:0000313" key="6">
    <source>
        <dbReference type="EMBL" id="CAH3107795.1"/>
    </source>
</evidence>
<dbReference type="AlphaFoldDB" id="A0AAU9WAB0"/>
<proteinExistence type="predicted"/>
<organism evidence="6 7">
    <name type="scientific">Pocillopora meandrina</name>
    <dbReference type="NCBI Taxonomy" id="46732"/>
    <lineage>
        <taxon>Eukaryota</taxon>
        <taxon>Metazoa</taxon>
        <taxon>Cnidaria</taxon>
        <taxon>Anthozoa</taxon>
        <taxon>Hexacorallia</taxon>
        <taxon>Scleractinia</taxon>
        <taxon>Astrocoeniina</taxon>
        <taxon>Pocilloporidae</taxon>
        <taxon>Pocillopora</taxon>
    </lineage>
</organism>
<feature type="transmembrane region" description="Helical" evidence="5">
    <location>
        <begin position="184"/>
        <end position="209"/>
    </location>
</feature>
<comment type="subcellular location">
    <subcellularLocation>
        <location evidence="1">Membrane</location>
        <topology evidence="1">Multi-pass membrane protein</topology>
    </subcellularLocation>
</comment>
<keyword evidence="5" id="KW-0472">Membrane</keyword>
<keyword evidence="4" id="KW-0807">Transducer</keyword>
<evidence type="ECO:0000256" key="3">
    <source>
        <dbReference type="ARBA" id="ARBA00023170"/>
    </source>
</evidence>
<keyword evidence="7" id="KW-1185">Reference proteome</keyword>
<evidence type="ECO:0000256" key="5">
    <source>
        <dbReference type="SAM" id="Phobius"/>
    </source>
</evidence>
<name>A0AAU9WAB0_9CNID</name>
<dbReference type="SUPFAM" id="SSF81321">
    <property type="entry name" value="Family A G protein-coupled receptor-like"/>
    <property type="match status" value="1"/>
</dbReference>
<feature type="transmembrane region" description="Helical" evidence="5">
    <location>
        <begin position="96"/>
        <end position="118"/>
    </location>
</feature>
<dbReference type="Proteomes" id="UP001159428">
    <property type="component" value="Unassembled WGS sequence"/>
</dbReference>
<protein>
    <recommendedName>
        <fullName evidence="8">G-protein coupled receptors family 1 profile domain-containing protein</fullName>
    </recommendedName>
</protein>
<evidence type="ECO:0000313" key="7">
    <source>
        <dbReference type="Proteomes" id="UP001159428"/>
    </source>
</evidence>
<keyword evidence="5" id="KW-0812">Transmembrane</keyword>
<dbReference type="PANTHER" id="PTHR24240">
    <property type="entry name" value="OPSIN"/>
    <property type="match status" value="1"/>
</dbReference>
<accession>A0AAU9WAB0</accession>
<keyword evidence="5" id="KW-1133">Transmembrane helix</keyword>
<dbReference type="GO" id="GO:0016020">
    <property type="term" value="C:membrane"/>
    <property type="evidence" value="ECO:0007669"/>
    <property type="project" value="UniProtKB-SubCell"/>
</dbReference>
<evidence type="ECO:0000256" key="4">
    <source>
        <dbReference type="ARBA" id="ARBA00023224"/>
    </source>
</evidence>
<feature type="transmembrane region" description="Helical" evidence="5">
    <location>
        <begin position="139"/>
        <end position="157"/>
    </location>
</feature>
<comment type="caution">
    <text evidence="6">The sequence shown here is derived from an EMBL/GenBank/DDBJ whole genome shotgun (WGS) entry which is preliminary data.</text>
</comment>
<dbReference type="InterPro" id="IPR050125">
    <property type="entry name" value="GPCR_opsins"/>
</dbReference>
<keyword evidence="2" id="KW-0297">G-protein coupled receptor</keyword>
<sequence>MNHSSCLTAEKDGSISPAQSIISVNLNMALLVLASLCNISAEFILFRRTLRGKIMASFMINLTAISLVQSTFGYALTLSGDTVERSSKGYFLCQWVAFTDLFSQCAYSSTLCAMNVVSKLASGRCYLGASQQIPRRSKMIFFTASWLCSIAFSSMLLSEKSFSVLSTSKFTCHLDWASQERHVFIFNVTVVLVFLLLPLLICSITQYFCTRKDDKRLRSGKIKSNFLAKTQPSTFILLMFHAKKKISQEPVICGNHFSIFVLIEYGRSLAT</sequence>
<dbReference type="Gene3D" id="1.20.1070.10">
    <property type="entry name" value="Rhodopsin 7-helix transmembrane proteins"/>
    <property type="match status" value="1"/>
</dbReference>
<dbReference type="EMBL" id="CALNXJ010000011">
    <property type="protein sequence ID" value="CAH3107795.1"/>
    <property type="molecule type" value="Genomic_DNA"/>
</dbReference>
<evidence type="ECO:0000256" key="2">
    <source>
        <dbReference type="ARBA" id="ARBA00023040"/>
    </source>
</evidence>
<dbReference type="GO" id="GO:0004930">
    <property type="term" value="F:G protein-coupled receptor activity"/>
    <property type="evidence" value="ECO:0007669"/>
    <property type="project" value="UniProtKB-KW"/>
</dbReference>
<gene>
    <name evidence="6" type="ORF">PMEA_00002666</name>
</gene>
<keyword evidence="3" id="KW-0675">Receptor</keyword>
<evidence type="ECO:0008006" key="8">
    <source>
        <dbReference type="Google" id="ProtNLM"/>
    </source>
</evidence>
<feature type="transmembrane region" description="Helical" evidence="5">
    <location>
        <begin position="26"/>
        <end position="46"/>
    </location>
</feature>
<evidence type="ECO:0000256" key="1">
    <source>
        <dbReference type="ARBA" id="ARBA00004141"/>
    </source>
</evidence>
<reference evidence="6 7" key="1">
    <citation type="submission" date="2022-05" db="EMBL/GenBank/DDBJ databases">
        <authorList>
            <consortium name="Genoscope - CEA"/>
            <person name="William W."/>
        </authorList>
    </citation>
    <scope>NUCLEOTIDE SEQUENCE [LARGE SCALE GENOMIC DNA]</scope>
</reference>
<feature type="transmembrane region" description="Helical" evidence="5">
    <location>
        <begin position="58"/>
        <end position="76"/>
    </location>
</feature>